<proteinExistence type="predicted"/>
<comment type="caution">
    <text evidence="2">The sequence shown here is derived from an EMBL/GenBank/DDBJ whole genome shotgun (WGS) entry which is preliminary data.</text>
</comment>
<evidence type="ECO:0000256" key="1">
    <source>
        <dbReference type="SAM" id="MobiDB-lite"/>
    </source>
</evidence>
<sequence length="468" mass="53386">MGASSFISSIHLHRGVLSMAFHRSLSTGEMAEYVAYHFEWDRREVAFPPLPLPNDFQALCPSYELAVSKEAARRFELLELSQVIFYAMLLNEVERLGVLYGWKLRVMESALTELRWSTFESWVWLNGDRILEPRFREKVKRKKESLDAERVASSSDSDEQGETGQEGIASPSDDDEQEGKSWERTRQRGKERDLNTPPLSWHFLPLTTLRRLPTLRATCPPRPLLDDYQDLCPRFLLSKAEKAVLDFELPEMVPVTFYAMLLNDALELGIVSGFLTNDLKSSLEGLRWTSLETWLGHTSSNPAVGSPWVSKQSGGELRINRPPASSSDEEYTEQVAEYVWDTFRWTLKESSAPGPKSLPVEYHDLYPRFDLGVVTRYAHDSNTPEMVQAIFYAMVVDDAAELGVSRRLIMDCMMWAIRKLDLNPVESWLEDIDCRLRKAQASPLANPPANPVLPSGPMERRITSFPTF</sequence>
<accession>A0A9Q1GKG9</accession>
<dbReference type="EMBL" id="JAKOGI010003087">
    <property type="protein sequence ID" value="KAJ8420864.1"/>
    <property type="molecule type" value="Genomic_DNA"/>
</dbReference>
<feature type="region of interest" description="Disordered" evidence="1">
    <location>
        <begin position="305"/>
        <end position="326"/>
    </location>
</feature>
<gene>
    <name evidence="2" type="ORF">Cgig2_021280</name>
</gene>
<keyword evidence="3" id="KW-1185">Reference proteome</keyword>
<organism evidence="2 3">
    <name type="scientific">Carnegiea gigantea</name>
    <dbReference type="NCBI Taxonomy" id="171969"/>
    <lineage>
        <taxon>Eukaryota</taxon>
        <taxon>Viridiplantae</taxon>
        <taxon>Streptophyta</taxon>
        <taxon>Embryophyta</taxon>
        <taxon>Tracheophyta</taxon>
        <taxon>Spermatophyta</taxon>
        <taxon>Magnoliopsida</taxon>
        <taxon>eudicotyledons</taxon>
        <taxon>Gunneridae</taxon>
        <taxon>Pentapetalae</taxon>
        <taxon>Caryophyllales</taxon>
        <taxon>Cactineae</taxon>
        <taxon>Cactaceae</taxon>
        <taxon>Cactoideae</taxon>
        <taxon>Echinocereeae</taxon>
        <taxon>Carnegiea</taxon>
    </lineage>
</organism>
<evidence type="ECO:0000313" key="3">
    <source>
        <dbReference type="Proteomes" id="UP001153076"/>
    </source>
</evidence>
<feature type="region of interest" description="Disordered" evidence="1">
    <location>
        <begin position="146"/>
        <end position="196"/>
    </location>
</feature>
<dbReference type="AlphaFoldDB" id="A0A9Q1GKG9"/>
<protein>
    <submittedName>
        <fullName evidence="2">Uncharacterized protein</fullName>
    </submittedName>
</protein>
<evidence type="ECO:0000313" key="2">
    <source>
        <dbReference type="EMBL" id="KAJ8420864.1"/>
    </source>
</evidence>
<dbReference type="Proteomes" id="UP001153076">
    <property type="component" value="Unassembled WGS sequence"/>
</dbReference>
<name>A0A9Q1GKG9_9CARY</name>
<reference evidence="2" key="1">
    <citation type="submission" date="2022-04" db="EMBL/GenBank/DDBJ databases">
        <title>Carnegiea gigantea Genome sequencing and assembly v2.</title>
        <authorList>
            <person name="Copetti D."/>
            <person name="Sanderson M.J."/>
            <person name="Burquez A."/>
            <person name="Wojciechowski M.F."/>
        </authorList>
    </citation>
    <scope>NUCLEOTIDE SEQUENCE</scope>
    <source>
        <strain evidence="2">SGP5-SGP5p</strain>
        <tissue evidence="2">Aerial part</tissue>
    </source>
</reference>
<feature type="compositionally biased region" description="Basic and acidic residues" evidence="1">
    <location>
        <begin position="178"/>
        <end position="194"/>
    </location>
</feature>